<accession>A0A0K9PAH5</accession>
<dbReference type="InterPro" id="IPR045272">
    <property type="entry name" value="ANXUR1/2-like"/>
</dbReference>
<dbReference type="InterPro" id="IPR017441">
    <property type="entry name" value="Protein_kinase_ATP_BS"/>
</dbReference>
<evidence type="ECO:0000256" key="10">
    <source>
        <dbReference type="ARBA" id="ARBA00022840"/>
    </source>
</evidence>
<feature type="transmembrane region" description="Helical" evidence="18">
    <location>
        <begin position="451"/>
        <end position="477"/>
    </location>
</feature>
<comment type="catalytic activity">
    <reaction evidence="16">
        <text>L-seryl-[protein] + ATP = O-phospho-L-seryl-[protein] + ADP + H(+)</text>
        <dbReference type="Rhea" id="RHEA:17989"/>
        <dbReference type="Rhea" id="RHEA-COMP:9863"/>
        <dbReference type="Rhea" id="RHEA-COMP:11604"/>
        <dbReference type="ChEBI" id="CHEBI:15378"/>
        <dbReference type="ChEBI" id="CHEBI:29999"/>
        <dbReference type="ChEBI" id="CHEBI:30616"/>
        <dbReference type="ChEBI" id="CHEBI:83421"/>
        <dbReference type="ChEBI" id="CHEBI:456216"/>
        <dbReference type="EC" id="2.7.11.1"/>
    </reaction>
</comment>
<dbReference type="PROSITE" id="PS00107">
    <property type="entry name" value="PROTEIN_KINASE_ATP"/>
    <property type="match status" value="1"/>
</dbReference>
<evidence type="ECO:0000256" key="3">
    <source>
        <dbReference type="ARBA" id="ARBA00022475"/>
    </source>
</evidence>
<feature type="chain" id="PRO_5005527742" description="non-specific serine/threonine protein kinase" evidence="19">
    <location>
        <begin position="23"/>
        <end position="890"/>
    </location>
</feature>
<dbReference type="InterPro" id="IPR000719">
    <property type="entry name" value="Prot_kinase_dom"/>
</dbReference>
<dbReference type="GO" id="GO:0005524">
    <property type="term" value="F:ATP binding"/>
    <property type="evidence" value="ECO:0007669"/>
    <property type="project" value="UniProtKB-UniRule"/>
</dbReference>
<dbReference type="Proteomes" id="UP000036987">
    <property type="component" value="Unassembled WGS sequence"/>
</dbReference>
<dbReference type="AlphaFoldDB" id="A0A0K9PAH5"/>
<dbReference type="GO" id="GO:0004672">
    <property type="term" value="F:protein kinase activity"/>
    <property type="evidence" value="ECO:0000318"/>
    <property type="project" value="GO_Central"/>
</dbReference>
<feature type="domain" description="Protein kinase" evidence="20">
    <location>
        <begin position="544"/>
        <end position="825"/>
    </location>
</feature>
<dbReference type="InterPro" id="IPR024788">
    <property type="entry name" value="Malectin-like_Carb-bd_dom"/>
</dbReference>
<comment type="catalytic activity">
    <reaction evidence="15">
        <text>L-threonyl-[protein] + ATP = O-phospho-L-threonyl-[protein] + ADP + H(+)</text>
        <dbReference type="Rhea" id="RHEA:46608"/>
        <dbReference type="Rhea" id="RHEA-COMP:11060"/>
        <dbReference type="Rhea" id="RHEA-COMP:11605"/>
        <dbReference type="ChEBI" id="CHEBI:15378"/>
        <dbReference type="ChEBI" id="CHEBI:30013"/>
        <dbReference type="ChEBI" id="CHEBI:30616"/>
        <dbReference type="ChEBI" id="CHEBI:61977"/>
        <dbReference type="ChEBI" id="CHEBI:456216"/>
        <dbReference type="EC" id="2.7.11.1"/>
    </reaction>
</comment>
<keyword evidence="12 18" id="KW-0472">Membrane</keyword>
<dbReference type="InterPro" id="IPR001245">
    <property type="entry name" value="Ser-Thr/Tyr_kinase_cat_dom"/>
</dbReference>
<keyword evidence="11 18" id="KW-1133">Transmembrane helix</keyword>
<dbReference type="PANTHER" id="PTHR34590">
    <property type="entry name" value="OS03G0124300 PROTEIN-RELATED"/>
    <property type="match status" value="1"/>
</dbReference>
<evidence type="ECO:0000256" key="14">
    <source>
        <dbReference type="ARBA" id="ARBA00023279"/>
    </source>
</evidence>
<evidence type="ECO:0000256" key="7">
    <source>
        <dbReference type="ARBA" id="ARBA00022729"/>
    </source>
</evidence>
<dbReference type="GO" id="GO:0004674">
    <property type="term" value="F:protein serine/threonine kinase activity"/>
    <property type="evidence" value="ECO:0007669"/>
    <property type="project" value="UniProtKB-KW"/>
</dbReference>
<gene>
    <name evidence="21" type="ORF">ZOSMA_332G00010</name>
</gene>
<evidence type="ECO:0000256" key="19">
    <source>
        <dbReference type="SAM" id="SignalP"/>
    </source>
</evidence>
<proteinExistence type="predicted"/>
<dbReference type="OrthoDB" id="1720310at2759"/>
<dbReference type="Gene3D" id="1.10.510.10">
    <property type="entry name" value="Transferase(Phosphotransferase) domain 1"/>
    <property type="match status" value="1"/>
</dbReference>
<dbReference type="GO" id="GO:0004714">
    <property type="term" value="F:transmembrane receptor protein tyrosine kinase activity"/>
    <property type="evidence" value="ECO:0007669"/>
    <property type="project" value="InterPro"/>
</dbReference>
<evidence type="ECO:0000256" key="5">
    <source>
        <dbReference type="ARBA" id="ARBA00022679"/>
    </source>
</evidence>
<evidence type="ECO:0000259" key="20">
    <source>
        <dbReference type="PROSITE" id="PS50011"/>
    </source>
</evidence>
<evidence type="ECO:0000256" key="9">
    <source>
        <dbReference type="ARBA" id="ARBA00022777"/>
    </source>
</evidence>
<evidence type="ECO:0000256" key="1">
    <source>
        <dbReference type="ARBA" id="ARBA00004251"/>
    </source>
</evidence>
<dbReference type="PROSITE" id="PS00108">
    <property type="entry name" value="PROTEIN_KINASE_ST"/>
    <property type="match status" value="1"/>
</dbReference>
<feature type="binding site" evidence="17">
    <location>
        <position position="577"/>
    </location>
    <ligand>
        <name>ATP</name>
        <dbReference type="ChEBI" id="CHEBI:30616"/>
    </ligand>
</feature>
<organism evidence="21 22">
    <name type="scientific">Zostera marina</name>
    <name type="common">Eelgrass</name>
    <dbReference type="NCBI Taxonomy" id="29655"/>
    <lineage>
        <taxon>Eukaryota</taxon>
        <taxon>Viridiplantae</taxon>
        <taxon>Streptophyta</taxon>
        <taxon>Embryophyta</taxon>
        <taxon>Tracheophyta</taxon>
        <taxon>Spermatophyta</taxon>
        <taxon>Magnoliopsida</taxon>
        <taxon>Liliopsida</taxon>
        <taxon>Zosteraceae</taxon>
        <taxon>Zostera</taxon>
    </lineage>
</organism>
<evidence type="ECO:0000256" key="4">
    <source>
        <dbReference type="ARBA" id="ARBA00022527"/>
    </source>
</evidence>
<reference evidence="22" key="1">
    <citation type="journal article" date="2016" name="Nature">
        <title>The genome of the seagrass Zostera marina reveals angiosperm adaptation to the sea.</title>
        <authorList>
            <person name="Olsen J.L."/>
            <person name="Rouze P."/>
            <person name="Verhelst B."/>
            <person name="Lin Y.-C."/>
            <person name="Bayer T."/>
            <person name="Collen J."/>
            <person name="Dattolo E."/>
            <person name="De Paoli E."/>
            <person name="Dittami S."/>
            <person name="Maumus F."/>
            <person name="Michel G."/>
            <person name="Kersting A."/>
            <person name="Lauritano C."/>
            <person name="Lohaus R."/>
            <person name="Toepel M."/>
            <person name="Tonon T."/>
            <person name="Vanneste K."/>
            <person name="Amirebrahimi M."/>
            <person name="Brakel J."/>
            <person name="Bostroem C."/>
            <person name="Chovatia M."/>
            <person name="Grimwood J."/>
            <person name="Jenkins J.W."/>
            <person name="Jueterbock A."/>
            <person name="Mraz A."/>
            <person name="Stam W.T."/>
            <person name="Tice H."/>
            <person name="Bornberg-Bauer E."/>
            <person name="Green P.J."/>
            <person name="Pearson G.A."/>
            <person name="Procaccini G."/>
            <person name="Duarte C.M."/>
            <person name="Schmutz J."/>
            <person name="Reusch T.B.H."/>
            <person name="Van de Peer Y."/>
        </authorList>
    </citation>
    <scope>NUCLEOTIDE SEQUENCE [LARGE SCALE GENOMIC DNA]</scope>
    <source>
        <strain evidence="22">cv. Finnish</strain>
    </source>
</reference>
<evidence type="ECO:0000256" key="11">
    <source>
        <dbReference type="ARBA" id="ARBA00022989"/>
    </source>
</evidence>
<dbReference type="Pfam" id="PF07714">
    <property type="entry name" value="PK_Tyr_Ser-Thr"/>
    <property type="match status" value="1"/>
</dbReference>
<dbReference type="OMA" id="CEERGEM"/>
<evidence type="ECO:0000256" key="2">
    <source>
        <dbReference type="ARBA" id="ARBA00012513"/>
    </source>
</evidence>
<dbReference type="PANTHER" id="PTHR34590:SF5">
    <property type="entry name" value="OS04G0586500 PROTEIN"/>
    <property type="match status" value="1"/>
</dbReference>
<dbReference type="SMART" id="SM00220">
    <property type="entry name" value="S_TKc"/>
    <property type="match status" value="1"/>
</dbReference>
<dbReference type="EMBL" id="LFYR01001062">
    <property type="protein sequence ID" value="KMZ65170.1"/>
    <property type="molecule type" value="Genomic_DNA"/>
</dbReference>
<comment type="subcellular location">
    <subcellularLocation>
        <location evidence="1">Cell membrane</location>
        <topology evidence="1">Single-pass type I membrane protein</topology>
    </subcellularLocation>
</comment>
<dbReference type="FunFam" id="2.60.120.430:FF:000003">
    <property type="entry name" value="FERONIA receptor-like kinase"/>
    <property type="match status" value="1"/>
</dbReference>
<name>A0A0K9PAH5_ZOSMR</name>
<dbReference type="STRING" id="29655.A0A0K9PAH5"/>
<dbReference type="GO" id="GO:0005886">
    <property type="term" value="C:plasma membrane"/>
    <property type="evidence" value="ECO:0000318"/>
    <property type="project" value="GO_Central"/>
</dbReference>
<dbReference type="InterPro" id="IPR008271">
    <property type="entry name" value="Ser/Thr_kinase_AS"/>
</dbReference>
<dbReference type="Gene3D" id="3.30.200.20">
    <property type="entry name" value="Phosphorylase Kinase, domain 1"/>
    <property type="match status" value="1"/>
</dbReference>
<evidence type="ECO:0000256" key="17">
    <source>
        <dbReference type="PROSITE-ProRule" id="PRU10141"/>
    </source>
</evidence>
<evidence type="ECO:0000256" key="16">
    <source>
        <dbReference type="ARBA" id="ARBA00048679"/>
    </source>
</evidence>
<dbReference type="PROSITE" id="PS50011">
    <property type="entry name" value="PROTEIN_KINASE_DOM"/>
    <property type="match status" value="1"/>
</dbReference>
<evidence type="ECO:0000256" key="12">
    <source>
        <dbReference type="ARBA" id="ARBA00023136"/>
    </source>
</evidence>
<dbReference type="SUPFAM" id="SSF56112">
    <property type="entry name" value="Protein kinase-like (PK-like)"/>
    <property type="match status" value="1"/>
</dbReference>
<feature type="signal peptide" evidence="19">
    <location>
        <begin position="1"/>
        <end position="22"/>
    </location>
</feature>
<evidence type="ECO:0000256" key="8">
    <source>
        <dbReference type="ARBA" id="ARBA00022741"/>
    </source>
</evidence>
<keyword evidence="4" id="KW-0723">Serine/threonine-protein kinase</keyword>
<dbReference type="FunFam" id="2.60.120.430:FF:000007">
    <property type="entry name" value="FERONIA receptor-like kinase"/>
    <property type="match status" value="1"/>
</dbReference>
<dbReference type="Pfam" id="PF12819">
    <property type="entry name" value="Malectin_like"/>
    <property type="match status" value="1"/>
</dbReference>
<dbReference type="Gene3D" id="2.60.120.430">
    <property type="entry name" value="Galactose-binding lectin"/>
    <property type="match status" value="2"/>
</dbReference>
<keyword evidence="7 19" id="KW-0732">Signal</keyword>
<keyword evidence="3" id="KW-1003">Cell membrane</keyword>
<keyword evidence="10 17" id="KW-0067">ATP-binding</keyword>
<dbReference type="EC" id="2.7.11.1" evidence="2"/>
<keyword evidence="6 18" id="KW-0812">Transmembrane</keyword>
<dbReference type="FunFam" id="3.30.200.20:FF:000039">
    <property type="entry name" value="receptor-like protein kinase FERONIA"/>
    <property type="match status" value="1"/>
</dbReference>
<comment type="caution">
    <text evidence="21">The sequence shown here is derived from an EMBL/GenBank/DDBJ whole genome shotgun (WGS) entry which is preliminary data.</text>
</comment>
<dbReference type="CDD" id="cd14066">
    <property type="entry name" value="STKc_IRAK"/>
    <property type="match status" value="1"/>
</dbReference>
<evidence type="ECO:0000313" key="22">
    <source>
        <dbReference type="Proteomes" id="UP000036987"/>
    </source>
</evidence>
<protein>
    <recommendedName>
        <fullName evidence="2">non-specific serine/threonine protein kinase</fullName>
        <ecNumber evidence="2">2.7.11.1</ecNumber>
    </recommendedName>
</protein>
<keyword evidence="14" id="KW-0278">Fertilization</keyword>
<evidence type="ECO:0000256" key="13">
    <source>
        <dbReference type="ARBA" id="ARBA00023180"/>
    </source>
</evidence>
<evidence type="ECO:0000256" key="18">
    <source>
        <dbReference type="SAM" id="Phobius"/>
    </source>
</evidence>
<dbReference type="FunFam" id="1.10.510.10:FF:000058">
    <property type="entry name" value="Receptor-like protein kinase FERONIA"/>
    <property type="match status" value="1"/>
</dbReference>
<evidence type="ECO:0000256" key="15">
    <source>
        <dbReference type="ARBA" id="ARBA00047899"/>
    </source>
</evidence>
<keyword evidence="13" id="KW-0325">Glycoprotein</keyword>
<sequence>MIQLGVVMIAVFLIKVLPFLTAIDEFYLPTENLVVNCGSSDEGTDDDGRIWKGDIGSKFAPFADTTTLVGKALNQASSVSNVPYMTARIFQQQEYTYTFPMTAGRKFIRLYFYPSDYKTEGDTITSDDDALNVTTGDYTLLYNFSASQTARALNYDHVRLEYSVNLDANSTPGYLNLTFKPFTSTSYAFINGIEIVSMPEDIFAKPSKPPLMVGLNIPFTVQPNMALQTVQRLNAGGNMISPKNDSGLYRLWNDDSYFISGMAMGVAIIKDAQVNITSDGNNGIMALAAPQNVYGTARSMGPTKEVNINYNLTWNLPVDAGFRYLIRLHFCEIQHPMTKVNMRVFDIYINNQTAKMAVDVIAMTGEIGVSTFLDFVISIPDVDGPGLSQTISIALHPNTDAKPEYYDSILNGLEIFKMNQPGGNLAGPRLAFLEKSPEGQTDSKKESGKSVAMVVGLVVGVLGFLVLSTIVCCFLLYRRRSSSGSGSTTPFLLCNMNSTQVNRSRAKAQDHSSTSSSISLQLMQQGSASHHFSFAEIEEATEMFDKKLLLGVGGFGNVYRGHIKGGEESKLTAVAIKRSNPSSDQGIHEFKTEIEMLSQLRHHHLVSLIGYCEERGEMILVYDYMSNGTLREHLYKTKNKPLSWTQRLQICIGSARGLHYLHTGAKDSIIHRDVKTTNILLDDKWVAKVSDFGLSKTGPSLENTHVSTFAKGSFGYMDPEYFRRQQLSDKSDVYSFGVVLFEVLCARQPLLPPGPTIAREQISLAEWAIHCKKKGILEDIIDPYLKEKIDPKCFNKFVEIAEKCLAEQGFDRPSMGDVLWGLEYALQLQNKAELSMTKASKCDMDDDDDCPSLKPNAENMETIDLTASIANANEEHSTVILPHITPGDGR</sequence>
<keyword evidence="5" id="KW-0808">Transferase</keyword>
<keyword evidence="9 21" id="KW-0418">Kinase</keyword>
<evidence type="ECO:0000313" key="21">
    <source>
        <dbReference type="EMBL" id="KMZ65170.1"/>
    </source>
</evidence>
<keyword evidence="8 17" id="KW-0547">Nucleotide-binding</keyword>
<dbReference type="InterPro" id="IPR011009">
    <property type="entry name" value="Kinase-like_dom_sf"/>
</dbReference>
<evidence type="ECO:0000256" key="6">
    <source>
        <dbReference type="ARBA" id="ARBA00022692"/>
    </source>
</evidence>
<keyword evidence="22" id="KW-1185">Reference proteome</keyword>